<dbReference type="Proteomes" id="UP000800094">
    <property type="component" value="Unassembled WGS sequence"/>
</dbReference>
<dbReference type="GeneID" id="54587573"/>
<evidence type="ECO:0000313" key="1">
    <source>
        <dbReference type="EMBL" id="KAF2240901.1"/>
    </source>
</evidence>
<gene>
    <name evidence="1" type="ORF">BU26DRAFT_572497</name>
</gene>
<reference evidence="1" key="1">
    <citation type="journal article" date="2020" name="Stud. Mycol.">
        <title>101 Dothideomycetes genomes: a test case for predicting lifestyles and emergence of pathogens.</title>
        <authorList>
            <person name="Haridas S."/>
            <person name="Albert R."/>
            <person name="Binder M."/>
            <person name="Bloem J."/>
            <person name="Labutti K."/>
            <person name="Salamov A."/>
            <person name="Andreopoulos B."/>
            <person name="Baker S."/>
            <person name="Barry K."/>
            <person name="Bills G."/>
            <person name="Bluhm B."/>
            <person name="Cannon C."/>
            <person name="Castanera R."/>
            <person name="Culley D."/>
            <person name="Daum C."/>
            <person name="Ezra D."/>
            <person name="Gonzalez J."/>
            <person name="Henrissat B."/>
            <person name="Kuo A."/>
            <person name="Liang C."/>
            <person name="Lipzen A."/>
            <person name="Lutzoni F."/>
            <person name="Magnuson J."/>
            <person name="Mondo S."/>
            <person name="Nolan M."/>
            <person name="Ohm R."/>
            <person name="Pangilinan J."/>
            <person name="Park H.-J."/>
            <person name="Ramirez L."/>
            <person name="Alfaro M."/>
            <person name="Sun H."/>
            <person name="Tritt A."/>
            <person name="Yoshinaga Y."/>
            <person name="Zwiers L.-H."/>
            <person name="Turgeon B."/>
            <person name="Goodwin S."/>
            <person name="Spatafora J."/>
            <person name="Crous P."/>
            <person name="Grigoriev I."/>
        </authorList>
    </citation>
    <scope>NUCLEOTIDE SEQUENCE</scope>
    <source>
        <strain evidence="1">CBS 122368</strain>
    </source>
</reference>
<protein>
    <submittedName>
        <fullName evidence="1">Uncharacterized protein</fullName>
    </submittedName>
</protein>
<keyword evidence="2" id="KW-1185">Reference proteome</keyword>
<sequence>MANRITSADACSVVSSIPSNGSSRCSDFTDHKRATAVKTTVSRNKASGCAVQMNGPVAGTINNNNFTFKKLIINCSCGLNSRSASHKETARSLPSSALKTVPPREEPKVSIVEIPGGNQNLPHIPAQTLGIKSSSGRPQGVRATFQAGVPDNFIAHRIVNRLELSARSDPSLVKVLFWGGTPLPSTNDFVDLACYKDDSDECTVYRLYVIKKCPFDLLFGVTSIDSPQ</sequence>
<dbReference type="AlphaFoldDB" id="A0A6A6HSA8"/>
<organism evidence="1 2">
    <name type="scientific">Trematosphaeria pertusa</name>
    <dbReference type="NCBI Taxonomy" id="390896"/>
    <lineage>
        <taxon>Eukaryota</taxon>
        <taxon>Fungi</taxon>
        <taxon>Dikarya</taxon>
        <taxon>Ascomycota</taxon>
        <taxon>Pezizomycotina</taxon>
        <taxon>Dothideomycetes</taxon>
        <taxon>Pleosporomycetidae</taxon>
        <taxon>Pleosporales</taxon>
        <taxon>Massarineae</taxon>
        <taxon>Trematosphaeriaceae</taxon>
        <taxon>Trematosphaeria</taxon>
    </lineage>
</organism>
<dbReference type="EMBL" id="ML987215">
    <property type="protein sequence ID" value="KAF2240901.1"/>
    <property type="molecule type" value="Genomic_DNA"/>
</dbReference>
<dbReference type="RefSeq" id="XP_033675905.1">
    <property type="nucleotide sequence ID" value="XM_033834243.1"/>
</dbReference>
<dbReference type="OrthoDB" id="3506906at2759"/>
<name>A0A6A6HSA8_9PLEO</name>
<evidence type="ECO:0000313" key="2">
    <source>
        <dbReference type="Proteomes" id="UP000800094"/>
    </source>
</evidence>
<accession>A0A6A6HSA8</accession>
<proteinExistence type="predicted"/>